<dbReference type="EMBL" id="CM047736">
    <property type="protein sequence ID" value="KAJ0051859.1"/>
    <property type="molecule type" value="Genomic_DNA"/>
</dbReference>
<evidence type="ECO:0000313" key="1">
    <source>
        <dbReference type="EMBL" id="KAJ0051859.1"/>
    </source>
</evidence>
<evidence type="ECO:0000313" key="2">
    <source>
        <dbReference type="Proteomes" id="UP001163603"/>
    </source>
</evidence>
<keyword evidence="2" id="KW-1185">Reference proteome</keyword>
<sequence length="119" mass="13325">MVSTALSTGIVVVMGKYKEDLERYEAGQLESEKRVKTCIACLWSLVVIMTGGLMLGFWEYEYHPTNSQLWMVPFGLIFLLTPAIIWFAVIFSEFCNSKNRHVVPASSSSGDSVHDLETA</sequence>
<accession>A0ACC0ZJ17</accession>
<reference evidence="2" key="1">
    <citation type="journal article" date="2023" name="G3 (Bethesda)">
        <title>Genome assembly and association tests identify interacting loci associated with vigor, precocity, and sex in interspecific pistachio rootstocks.</title>
        <authorList>
            <person name="Palmer W."/>
            <person name="Jacygrad E."/>
            <person name="Sagayaradj S."/>
            <person name="Cavanaugh K."/>
            <person name="Han R."/>
            <person name="Bertier L."/>
            <person name="Beede B."/>
            <person name="Kafkas S."/>
            <person name="Golino D."/>
            <person name="Preece J."/>
            <person name="Michelmore R."/>
        </authorList>
    </citation>
    <scope>NUCLEOTIDE SEQUENCE [LARGE SCALE GENOMIC DNA]</scope>
</reference>
<organism evidence="1 2">
    <name type="scientific">Pistacia integerrima</name>
    <dbReference type="NCBI Taxonomy" id="434235"/>
    <lineage>
        <taxon>Eukaryota</taxon>
        <taxon>Viridiplantae</taxon>
        <taxon>Streptophyta</taxon>
        <taxon>Embryophyta</taxon>
        <taxon>Tracheophyta</taxon>
        <taxon>Spermatophyta</taxon>
        <taxon>Magnoliopsida</taxon>
        <taxon>eudicotyledons</taxon>
        <taxon>Gunneridae</taxon>
        <taxon>Pentapetalae</taxon>
        <taxon>rosids</taxon>
        <taxon>malvids</taxon>
        <taxon>Sapindales</taxon>
        <taxon>Anacardiaceae</taxon>
        <taxon>Pistacia</taxon>
    </lineage>
</organism>
<gene>
    <name evidence="1" type="ORF">Pint_00654</name>
</gene>
<comment type="caution">
    <text evidence="1">The sequence shown here is derived from an EMBL/GenBank/DDBJ whole genome shotgun (WGS) entry which is preliminary data.</text>
</comment>
<dbReference type="Proteomes" id="UP001163603">
    <property type="component" value="Chromosome 1"/>
</dbReference>
<name>A0ACC0ZJ17_9ROSI</name>
<protein>
    <submittedName>
        <fullName evidence="1">Uncharacterized protein</fullName>
    </submittedName>
</protein>
<proteinExistence type="predicted"/>